<name>G8R3T7_OWEHD</name>
<dbReference type="HOGENOM" id="CLU_2651001_0_0_10"/>
<evidence type="ECO:0000313" key="3">
    <source>
        <dbReference type="Proteomes" id="UP000005631"/>
    </source>
</evidence>
<reference evidence="2 3" key="1">
    <citation type="journal article" date="2012" name="Stand. Genomic Sci.">
        <title>Genome sequence of the orange-pigmented seawater bacterium Owenweeksia hongkongensis type strain (UST20020801(T)).</title>
        <authorList>
            <person name="Riedel T."/>
            <person name="Held B."/>
            <person name="Nolan M."/>
            <person name="Lucas S."/>
            <person name="Lapidus A."/>
            <person name="Tice H."/>
            <person name="Del Rio T.G."/>
            <person name="Cheng J.F."/>
            <person name="Han C."/>
            <person name="Tapia R."/>
            <person name="Goodwin L.A."/>
            <person name="Pitluck S."/>
            <person name="Liolios K."/>
            <person name="Mavromatis K."/>
            <person name="Pagani I."/>
            <person name="Ivanova N."/>
            <person name="Mikhailova N."/>
            <person name="Pati A."/>
            <person name="Chen A."/>
            <person name="Palaniappan K."/>
            <person name="Rohde M."/>
            <person name="Tindall B.J."/>
            <person name="Detter J.C."/>
            <person name="Goker M."/>
            <person name="Woyke T."/>
            <person name="Bristow J."/>
            <person name="Eisen J.A."/>
            <person name="Markowitz V."/>
            <person name="Hugenholtz P."/>
            <person name="Klenk H.P."/>
            <person name="Kyrpides N.C."/>
        </authorList>
    </citation>
    <scope>NUCLEOTIDE SEQUENCE</scope>
    <source>
        <strain evidence="3">DSM 17368 / JCM 12287 / NRRL B-23963</strain>
    </source>
</reference>
<dbReference type="AlphaFoldDB" id="G8R3T7"/>
<protein>
    <submittedName>
        <fullName evidence="2">Uncharacterized protein</fullName>
    </submittedName>
</protein>
<evidence type="ECO:0000313" key="2">
    <source>
        <dbReference type="EMBL" id="AEV34174.1"/>
    </source>
</evidence>
<dbReference type="EMBL" id="CP003156">
    <property type="protein sequence ID" value="AEV34174.1"/>
    <property type="molecule type" value="Genomic_DNA"/>
</dbReference>
<evidence type="ECO:0000256" key="1">
    <source>
        <dbReference type="SAM" id="MobiDB-lite"/>
    </source>
</evidence>
<feature type="region of interest" description="Disordered" evidence="1">
    <location>
        <begin position="1"/>
        <end position="27"/>
    </location>
</feature>
<dbReference type="RefSeq" id="WP_014203521.1">
    <property type="nucleotide sequence ID" value="NC_016599.1"/>
</dbReference>
<dbReference type="KEGG" id="oho:Oweho_3223"/>
<proteinExistence type="predicted"/>
<dbReference type="STRING" id="926562.Oweho_3223"/>
<accession>G8R3T7</accession>
<keyword evidence="3" id="KW-1185">Reference proteome</keyword>
<gene>
    <name evidence="2" type="ordered locus">Oweho_3223</name>
</gene>
<dbReference type="Proteomes" id="UP000005631">
    <property type="component" value="Chromosome"/>
</dbReference>
<organism evidence="2 3">
    <name type="scientific">Owenweeksia hongkongensis (strain DSM 17368 / CIP 108786 / JCM 12287 / NRRL B-23963 / UST20020801)</name>
    <dbReference type="NCBI Taxonomy" id="926562"/>
    <lineage>
        <taxon>Bacteria</taxon>
        <taxon>Pseudomonadati</taxon>
        <taxon>Bacteroidota</taxon>
        <taxon>Flavobacteriia</taxon>
        <taxon>Flavobacteriales</taxon>
        <taxon>Owenweeksiaceae</taxon>
        <taxon>Owenweeksia</taxon>
    </lineage>
</organism>
<sequence length="76" mass="8147">MSQECGNGNFNTSCNGDNQFEVEGSNNSTSAEAEMLLKLPVGTQFYNEENQLVYTIPTNAAGEPDKCKIKIPAATA</sequence>